<dbReference type="EMBL" id="JBHRYE010000014">
    <property type="protein sequence ID" value="MFC3671811.1"/>
    <property type="molecule type" value="Genomic_DNA"/>
</dbReference>
<keyword evidence="2" id="KW-1185">Reference proteome</keyword>
<proteinExistence type="predicted"/>
<comment type="caution">
    <text evidence="1">The sequence shown here is derived from an EMBL/GenBank/DDBJ whole genome shotgun (WGS) entry which is preliminary data.</text>
</comment>
<sequence length="51" mass="5840">MPDNLYTEGMLREAFAEWKIEHLASHDSIIEERRCHSGISALIDMVARKPA</sequence>
<reference evidence="2" key="1">
    <citation type="journal article" date="2019" name="Int. J. Syst. Evol. Microbiol.">
        <title>The Global Catalogue of Microorganisms (GCM) 10K type strain sequencing project: providing services to taxonomists for standard genome sequencing and annotation.</title>
        <authorList>
            <consortium name="The Broad Institute Genomics Platform"/>
            <consortium name="The Broad Institute Genome Sequencing Center for Infectious Disease"/>
            <person name="Wu L."/>
            <person name="Ma J."/>
        </authorList>
    </citation>
    <scope>NUCLEOTIDE SEQUENCE [LARGE SCALE GENOMIC DNA]</scope>
    <source>
        <strain evidence="2">KCTC 42224</strain>
    </source>
</reference>
<dbReference type="Proteomes" id="UP001595683">
    <property type="component" value="Unassembled WGS sequence"/>
</dbReference>
<dbReference type="RefSeq" id="WP_191326278.1">
    <property type="nucleotide sequence ID" value="NZ_BMZP01000038.1"/>
</dbReference>
<name>A0ABV7V4R4_9SPHN</name>
<evidence type="ECO:0000313" key="1">
    <source>
        <dbReference type="EMBL" id="MFC3671811.1"/>
    </source>
</evidence>
<gene>
    <name evidence="1" type="ORF">ACFOOT_10285</name>
</gene>
<protein>
    <submittedName>
        <fullName evidence="1">Uncharacterized protein</fullName>
    </submittedName>
</protein>
<accession>A0ABV7V4R4</accession>
<evidence type="ECO:0000313" key="2">
    <source>
        <dbReference type="Proteomes" id="UP001595683"/>
    </source>
</evidence>
<organism evidence="1 2">
    <name type="scientific">Novosphingobium pokkalii</name>
    <dbReference type="NCBI Taxonomy" id="1770194"/>
    <lineage>
        <taxon>Bacteria</taxon>
        <taxon>Pseudomonadati</taxon>
        <taxon>Pseudomonadota</taxon>
        <taxon>Alphaproteobacteria</taxon>
        <taxon>Sphingomonadales</taxon>
        <taxon>Sphingomonadaceae</taxon>
        <taxon>Novosphingobium</taxon>
    </lineage>
</organism>